<dbReference type="SUPFAM" id="SSF53474">
    <property type="entry name" value="alpha/beta-Hydrolases"/>
    <property type="match status" value="1"/>
</dbReference>
<dbReference type="PANTHER" id="PTHR43798">
    <property type="entry name" value="MONOACYLGLYCEROL LIPASE"/>
    <property type="match status" value="1"/>
</dbReference>
<dbReference type="Proteomes" id="UP000304864">
    <property type="component" value="Chromosome"/>
</dbReference>
<dbReference type="InterPro" id="IPR050266">
    <property type="entry name" value="AB_hydrolase_sf"/>
</dbReference>
<evidence type="ECO:0000259" key="2">
    <source>
        <dbReference type="Pfam" id="PF00561"/>
    </source>
</evidence>
<protein>
    <submittedName>
        <fullName evidence="3">Alpha/beta fold hydrolase</fullName>
    </submittedName>
</protein>
<dbReference type="AlphaFoldDB" id="A0A4V1HHJ7"/>
<organism evidence="3 4">
    <name type="scientific">Thiomicrorhabdus sediminis</name>
    <dbReference type="NCBI Taxonomy" id="2580412"/>
    <lineage>
        <taxon>Bacteria</taxon>
        <taxon>Pseudomonadati</taxon>
        <taxon>Pseudomonadota</taxon>
        <taxon>Gammaproteobacteria</taxon>
        <taxon>Thiotrichales</taxon>
        <taxon>Piscirickettsiaceae</taxon>
        <taxon>Thiomicrorhabdus</taxon>
    </lineage>
</organism>
<dbReference type="PANTHER" id="PTHR43798:SF31">
    <property type="entry name" value="AB HYDROLASE SUPERFAMILY PROTEIN YCLE"/>
    <property type="match status" value="1"/>
</dbReference>
<dbReference type="Pfam" id="PF00561">
    <property type="entry name" value="Abhydrolase_1"/>
    <property type="match status" value="1"/>
</dbReference>
<proteinExistence type="predicted"/>
<dbReference type="EMBL" id="CP040602">
    <property type="protein sequence ID" value="QCU89263.1"/>
    <property type="molecule type" value="Genomic_DNA"/>
</dbReference>
<name>A0A4V1HHJ7_9GAMM</name>
<sequence length="266" mass="29796">MNLHRLQPNIADNAETDKPHLTLIHGWASESEVWRSWAQKYFAEDYQLTLIDLPGFGQSPALPDSDTLLDDWIEALNRALPNQPTHLIGWSLGGLLAQQLALKYPNKVKSLICMASTPRFTQNCGWQKSVSPAIIADFIKAVQIETNSLLKKFWRLQFQGTDQARDLMKRFGKHMATCSMPSLSGLRQGLVLLRDMDNRADLTGIEAPTLWLLGEKDPLIPVDIRANLADLQPQARIETIAGGSHIPFFSEPEATAQSITQFLKKL</sequence>
<evidence type="ECO:0000313" key="4">
    <source>
        <dbReference type="Proteomes" id="UP000304864"/>
    </source>
</evidence>
<dbReference type="InterPro" id="IPR000073">
    <property type="entry name" value="AB_hydrolase_1"/>
</dbReference>
<dbReference type="GO" id="GO:0016020">
    <property type="term" value="C:membrane"/>
    <property type="evidence" value="ECO:0007669"/>
    <property type="project" value="TreeGrafter"/>
</dbReference>
<dbReference type="KEGG" id="thig:FE785_00775"/>
<gene>
    <name evidence="3" type="ORF">FE785_00775</name>
</gene>
<dbReference type="InterPro" id="IPR029058">
    <property type="entry name" value="AB_hydrolase_fold"/>
</dbReference>
<reference evidence="3 4" key="1">
    <citation type="submission" date="2019-05" db="EMBL/GenBank/DDBJ databases">
        <title>Thiomicrorhabdus sediminis sp. nov, a novel sulfur-oxidizing bacterium isolated from coastal sediment.</title>
        <authorList>
            <person name="Liu X."/>
        </authorList>
    </citation>
    <scope>NUCLEOTIDE SEQUENCE [LARGE SCALE GENOMIC DNA]</scope>
    <source>
        <strain evidence="3 4">G1</strain>
    </source>
</reference>
<feature type="domain" description="AB hydrolase-1" evidence="2">
    <location>
        <begin position="19"/>
        <end position="252"/>
    </location>
</feature>
<dbReference type="Gene3D" id="3.40.50.1820">
    <property type="entry name" value="alpha/beta hydrolase"/>
    <property type="match status" value="1"/>
</dbReference>
<dbReference type="PRINTS" id="PR00111">
    <property type="entry name" value="ABHYDROLASE"/>
</dbReference>
<evidence type="ECO:0000256" key="1">
    <source>
        <dbReference type="ARBA" id="ARBA00022801"/>
    </source>
</evidence>
<accession>A0A4V1HHJ7</accession>
<dbReference type="InterPro" id="IPR000639">
    <property type="entry name" value="Epox_hydrolase-like"/>
</dbReference>
<dbReference type="OrthoDB" id="9780744at2"/>
<dbReference type="RefSeq" id="WP_138563451.1">
    <property type="nucleotide sequence ID" value="NZ_CP040602.1"/>
</dbReference>
<keyword evidence="4" id="KW-1185">Reference proteome</keyword>
<dbReference type="GO" id="GO:0016787">
    <property type="term" value="F:hydrolase activity"/>
    <property type="evidence" value="ECO:0007669"/>
    <property type="project" value="UniProtKB-KW"/>
</dbReference>
<evidence type="ECO:0000313" key="3">
    <source>
        <dbReference type="EMBL" id="QCU89263.1"/>
    </source>
</evidence>
<dbReference type="PRINTS" id="PR00412">
    <property type="entry name" value="EPOXHYDRLASE"/>
</dbReference>
<keyword evidence="1 3" id="KW-0378">Hydrolase</keyword>